<dbReference type="InterPro" id="IPR032091">
    <property type="entry name" value="Malt_amylase-like_C"/>
</dbReference>
<keyword evidence="8" id="KW-0106">Calcium</keyword>
<dbReference type="SMART" id="SM00642">
    <property type="entry name" value="Aamy"/>
    <property type="match status" value="1"/>
</dbReference>
<dbReference type="EC" id="3.2.1.1" evidence="4 12"/>
<keyword evidence="10 12" id="KW-0326">Glycosidase</keyword>
<dbReference type="RefSeq" id="WP_078696626.1">
    <property type="nucleotide sequence ID" value="NZ_FUYH01000010.1"/>
</dbReference>
<evidence type="ECO:0000256" key="5">
    <source>
        <dbReference type="ARBA" id="ARBA00022723"/>
    </source>
</evidence>
<evidence type="ECO:0000256" key="9">
    <source>
        <dbReference type="ARBA" id="ARBA00023277"/>
    </source>
</evidence>
<dbReference type="Pfam" id="PF16657">
    <property type="entry name" value="Malt_amylase_C"/>
    <property type="match status" value="1"/>
</dbReference>
<dbReference type="PROSITE" id="PS51257">
    <property type="entry name" value="PROKAR_LIPOPROTEIN"/>
    <property type="match status" value="1"/>
</dbReference>
<dbReference type="InterPro" id="IPR013777">
    <property type="entry name" value="A-amylase-like"/>
</dbReference>
<dbReference type="CDD" id="cd11339">
    <property type="entry name" value="AmyAc_bac_CMD_like_2"/>
    <property type="match status" value="1"/>
</dbReference>
<dbReference type="Gene3D" id="3.20.20.80">
    <property type="entry name" value="Glycosidases"/>
    <property type="match status" value="1"/>
</dbReference>
<dbReference type="Gene3D" id="2.60.40.1180">
    <property type="entry name" value="Golgi alpha-mannosidase II"/>
    <property type="match status" value="1"/>
</dbReference>
<keyword evidence="16" id="KW-1185">Reference proteome</keyword>
<evidence type="ECO:0000313" key="16">
    <source>
        <dbReference type="Proteomes" id="UP000190105"/>
    </source>
</evidence>
<evidence type="ECO:0000313" key="15">
    <source>
        <dbReference type="EMBL" id="SKA90627.1"/>
    </source>
</evidence>
<dbReference type="OrthoDB" id="9805159at2"/>
<name>A0A1T4XM57_9CLOT</name>
<dbReference type="PANTHER" id="PTHR10357">
    <property type="entry name" value="ALPHA-AMYLASE FAMILY MEMBER"/>
    <property type="match status" value="1"/>
</dbReference>
<protein>
    <recommendedName>
        <fullName evidence="4 12">Alpha-amylase</fullName>
        <ecNumber evidence="4 12">3.2.1.1</ecNumber>
    </recommendedName>
</protein>
<comment type="cofactor">
    <cofactor evidence="2">
        <name>Ca(2+)</name>
        <dbReference type="ChEBI" id="CHEBI:29108"/>
    </cofactor>
</comment>
<dbReference type="InterPro" id="IPR006046">
    <property type="entry name" value="Alpha_amylase"/>
</dbReference>
<evidence type="ECO:0000256" key="12">
    <source>
        <dbReference type="RuleBase" id="RU361134"/>
    </source>
</evidence>
<evidence type="ECO:0000256" key="11">
    <source>
        <dbReference type="RuleBase" id="RU003615"/>
    </source>
</evidence>
<evidence type="ECO:0000256" key="2">
    <source>
        <dbReference type="ARBA" id="ARBA00001913"/>
    </source>
</evidence>
<dbReference type="Pfam" id="PF00128">
    <property type="entry name" value="Alpha-amylase"/>
    <property type="match status" value="1"/>
</dbReference>
<proteinExistence type="inferred from homology"/>
<dbReference type="InterPro" id="IPR013780">
    <property type="entry name" value="Glyco_hydro_b"/>
</dbReference>
<evidence type="ECO:0000256" key="7">
    <source>
        <dbReference type="ARBA" id="ARBA00022801"/>
    </source>
</evidence>
<gene>
    <name evidence="15" type="ORF">SAMN05443428_11098</name>
</gene>
<sequence length="479" mass="55300">MKKKLFCILLSFLILFSSLTGCSFKDIFNSSSSKNRTFSNKDIIYFIMTDRFCDGDTSNDYDVDKNDPLSYHGGDFKGIISKLDYIKSLGTTAIWITPVVENEDKGYHGYWAKDFTKVDPHLGSMDDLKNLVKEAHKRDIKVIIDYVVNHTGPNSPYLTDGKHEGWFHPKMEISNYDDPTECENGWLAGLPDLNQENPKVKEFLINNALWWIKETGIDGMRLDTVKHVPKSFWSEFTKAIKEKYPNFYFLGEVWSGNPTYLEQYKECGIDGLIDYPLYYGIKSTFKPLGLSDGLISAIQQRDTYTKPELNGIFIDNHDNKRFVTDVSENKEDYLKLALSFIMTYPSIPVVYYGTEIAMEGDSDPDNRRDMQWDKTSNSNILNFYKKLTEIRNSNSAFASNNFKLLSYDSNFISYSRWDDKSTIIVVINVQDTNYKVLVDTQQNDGEYTDLLTNKTYKSENGKLNFELKPFEFLILKKAN</sequence>
<comment type="similarity">
    <text evidence="3 11">Belongs to the glycosyl hydrolase 13 family.</text>
</comment>
<dbReference type="EMBL" id="FUYH01000010">
    <property type="protein sequence ID" value="SKA90627.1"/>
    <property type="molecule type" value="Genomic_DNA"/>
</dbReference>
<dbReference type="PIRSF" id="PIRSF001024">
    <property type="entry name" value="Alph-amyl_fung"/>
    <property type="match status" value="1"/>
</dbReference>
<evidence type="ECO:0000256" key="1">
    <source>
        <dbReference type="ARBA" id="ARBA00000548"/>
    </source>
</evidence>
<dbReference type="GO" id="GO:0004556">
    <property type="term" value="F:alpha-amylase activity"/>
    <property type="evidence" value="ECO:0007669"/>
    <property type="project" value="UniProtKB-UniRule"/>
</dbReference>
<evidence type="ECO:0000259" key="14">
    <source>
        <dbReference type="SMART" id="SM00642"/>
    </source>
</evidence>
<dbReference type="SUPFAM" id="SSF51011">
    <property type="entry name" value="Glycosyl hydrolase domain"/>
    <property type="match status" value="1"/>
</dbReference>
<dbReference type="InterPro" id="IPR006047">
    <property type="entry name" value="GH13_cat_dom"/>
</dbReference>
<evidence type="ECO:0000256" key="4">
    <source>
        <dbReference type="ARBA" id="ARBA00012595"/>
    </source>
</evidence>
<evidence type="ECO:0000256" key="10">
    <source>
        <dbReference type="ARBA" id="ARBA00023295"/>
    </source>
</evidence>
<dbReference type="AlphaFoldDB" id="A0A1T4XM57"/>
<dbReference type="PANTHER" id="PTHR10357:SF215">
    <property type="entry name" value="ALPHA-AMYLASE 1"/>
    <property type="match status" value="1"/>
</dbReference>
<dbReference type="InterPro" id="IPR017853">
    <property type="entry name" value="GH"/>
</dbReference>
<keyword evidence="5" id="KW-0479">Metal-binding</keyword>
<feature type="domain" description="Glycosyl hydrolase family 13 catalytic" evidence="14">
    <location>
        <begin position="46"/>
        <end position="391"/>
    </location>
</feature>
<evidence type="ECO:0000256" key="8">
    <source>
        <dbReference type="ARBA" id="ARBA00022837"/>
    </source>
</evidence>
<accession>A0A1T4XM57</accession>
<keyword evidence="7 12" id="KW-0378">Hydrolase</keyword>
<comment type="catalytic activity">
    <reaction evidence="1 12">
        <text>Endohydrolysis of (1-&gt;4)-alpha-D-glucosidic linkages in polysaccharides containing three or more (1-&gt;4)-alpha-linked D-glucose units.</text>
        <dbReference type="EC" id="3.2.1.1"/>
    </reaction>
</comment>
<feature type="signal peptide" evidence="13">
    <location>
        <begin position="1"/>
        <end position="22"/>
    </location>
</feature>
<dbReference type="Proteomes" id="UP000190105">
    <property type="component" value="Unassembled WGS sequence"/>
</dbReference>
<dbReference type="PRINTS" id="PR00110">
    <property type="entry name" value="ALPHAAMYLASE"/>
</dbReference>
<dbReference type="GO" id="GO:0005975">
    <property type="term" value="P:carbohydrate metabolic process"/>
    <property type="evidence" value="ECO:0007669"/>
    <property type="project" value="InterPro"/>
</dbReference>
<dbReference type="GO" id="GO:0005509">
    <property type="term" value="F:calcium ion binding"/>
    <property type="evidence" value="ECO:0007669"/>
    <property type="project" value="InterPro"/>
</dbReference>
<dbReference type="STRING" id="1147123.SAMN05443428_11098"/>
<reference evidence="16" key="1">
    <citation type="submission" date="2017-02" db="EMBL/GenBank/DDBJ databases">
        <authorList>
            <person name="Varghese N."/>
            <person name="Submissions S."/>
        </authorList>
    </citation>
    <scope>NUCLEOTIDE SEQUENCE [LARGE SCALE GENOMIC DNA]</scope>
    <source>
        <strain evidence="16">USBA 833</strain>
    </source>
</reference>
<evidence type="ECO:0000256" key="6">
    <source>
        <dbReference type="ARBA" id="ARBA00022729"/>
    </source>
</evidence>
<feature type="chain" id="PRO_5039098224" description="Alpha-amylase" evidence="13">
    <location>
        <begin position="23"/>
        <end position="479"/>
    </location>
</feature>
<keyword evidence="9 12" id="KW-0119">Carbohydrate metabolism</keyword>
<evidence type="ECO:0000256" key="3">
    <source>
        <dbReference type="ARBA" id="ARBA00008061"/>
    </source>
</evidence>
<evidence type="ECO:0000256" key="13">
    <source>
        <dbReference type="SAM" id="SignalP"/>
    </source>
</evidence>
<dbReference type="SUPFAM" id="SSF51445">
    <property type="entry name" value="(Trans)glycosidases"/>
    <property type="match status" value="1"/>
</dbReference>
<keyword evidence="6 13" id="KW-0732">Signal</keyword>
<organism evidence="15 16">
    <name type="scientific">Caloramator quimbayensis</name>
    <dbReference type="NCBI Taxonomy" id="1147123"/>
    <lineage>
        <taxon>Bacteria</taxon>
        <taxon>Bacillati</taxon>
        <taxon>Bacillota</taxon>
        <taxon>Clostridia</taxon>
        <taxon>Eubacteriales</taxon>
        <taxon>Clostridiaceae</taxon>
        <taxon>Caloramator</taxon>
    </lineage>
</organism>